<dbReference type="RefSeq" id="WP_222823482.1">
    <property type="nucleotide sequence ID" value="NZ_JAHWXP010000001.1"/>
</dbReference>
<keyword evidence="1" id="KW-0732">Signal</keyword>
<dbReference type="PANTHER" id="PTHR39176">
    <property type="entry name" value="PERIPLASMIC PROTEIN-RELATED"/>
    <property type="match status" value="1"/>
</dbReference>
<gene>
    <name evidence="3" type="ORF">KYN89_01455</name>
</gene>
<evidence type="ECO:0000256" key="1">
    <source>
        <dbReference type="SAM" id="SignalP"/>
    </source>
</evidence>
<evidence type="ECO:0000259" key="2">
    <source>
        <dbReference type="Pfam" id="PF07007"/>
    </source>
</evidence>
<dbReference type="EMBL" id="JAHWXP010000001">
    <property type="protein sequence ID" value="MBY8335704.1"/>
    <property type="molecule type" value="Genomic_DNA"/>
</dbReference>
<evidence type="ECO:0000313" key="4">
    <source>
        <dbReference type="Proteomes" id="UP000759298"/>
    </source>
</evidence>
<dbReference type="InterPro" id="IPR009739">
    <property type="entry name" value="LprI-like_N"/>
</dbReference>
<dbReference type="Gene3D" id="1.20.1270.180">
    <property type="match status" value="1"/>
</dbReference>
<proteinExistence type="predicted"/>
<feature type="signal peptide" evidence="1">
    <location>
        <begin position="1"/>
        <end position="15"/>
    </location>
</feature>
<dbReference type="PANTHER" id="PTHR39176:SF1">
    <property type="entry name" value="PERIPLASMIC PROTEIN"/>
    <property type="match status" value="1"/>
</dbReference>
<accession>A0ABS7P9F7</accession>
<dbReference type="Proteomes" id="UP000759298">
    <property type="component" value="Unassembled WGS sequence"/>
</dbReference>
<feature type="chain" id="PRO_5045325050" evidence="1">
    <location>
        <begin position="16"/>
        <end position="128"/>
    </location>
</feature>
<sequence length="128" mass="14253">MILTALLLIQASAQAAQPQVDCENAMTQMDMNICAGREYQAADRELNAVWKKASQRAKSVDKDVGGGTQHRELLAAQRAWLTFRDAQCSFEANQYRGGSIMPLIRSTCLTALTEARTKQLREYLEFPG</sequence>
<reference evidence="3 4" key="1">
    <citation type="submission" date="2021-07" db="EMBL/GenBank/DDBJ databases">
        <title>Alteriqipengyuania abyssalis NZ-12B nov, sp.nov isolated from deep sea sponge in pacific ocean.</title>
        <authorList>
            <person name="Tareen S."/>
            <person name="Wink J."/>
        </authorList>
    </citation>
    <scope>NUCLEOTIDE SEQUENCE [LARGE SCALE GENOMIC DNA]</scope>
    <source>
        <strain evidence="3 4">NZ-12B</strain>
    </source>
</reference>
<comment type="caution">
    <text evidence="3">The sequence shown here is derived from an EMBL/GenBank/DDBJ whole genome shotgun (WGS) entry which is preliminary data.</text>
</comment>
<keyword evidence="4" id="KW-1185">Reference proteome</keyword>
<protein>
    <submittedName>
        <fullName evidence="3">DUF1311 domain-containing protein</fullName>
    </submittedName>
</protein>
<evidence type="ECO:0000313" key="3">
    <source>
        <dbReference type="EMBL" id="MBY8335704.1"/>
    </source>
</evidence>
<feature type="domain" description="Lysozyme inhibitor LprI-like N-terminal" evidence="2">
    <location>
        <begin position="22"/>
        <end position="120"/>
    </location>
</feature>
<name>A0ABS7P9F7_9SPHN</name>
<dbReference type="Pfam" id="PF07007">
    <property type="entry name" value="LprI"/>
    <property type="match status" value="1"/>
</dbReference>
<organism evidence="3 4">
    <name type="scientific">Alteriqipengyuania abyssalis</name>
    <dbReference type="NCBI Taxonomy" id="2860200"/>
    <lineage>
        <taxon>Bacteria</taxon>
        <taxon>Pseudomonadati</taxon>
        <taxon>Pseudomonadota</taxon>
        <taxon>Alphaproteobacteria</taxon>
        <taxon>Sphingomonadales</taxon>
        <taxon>Erythrobacteraceae</taxon>
        <taxon>Alteriqipengyuania</taxon>
    </lineage>
</organism>